<dbReference type="EMBL" id="JACXVP010000008">
    <property type="protein sequence ID" value="KAG5589858.1"/>
    <property type="molecule type" value="Genomic_DNA"/>
</dbReference>
<organism evidence="1 2">
    <name type="scientific">Solanum commersonii</name>
    <name type="common">Commerson's wild potato</name>
    <name type="synonym">Commerson's nightshade</name>
    <dbReference type="NCBI Taxonomy" id="4109"/>
    <lineage>
        <taxon>Eukaryota</taxon>
        <taxon>Viridiplantae</taxon>
        <taxon>Streptophyta</taxon>
        <taxon>Embryophyta</taxon>
        <taxon>Tracheophyta</taxon>
        <taxon>Spermatophyta</taxon>
        <taxon>Magnoliopsida</taxon>
        <taxon>eudicotyledons</taxon>
        <taxon>Gunneridae</taxon>
        <taxon>Pentapetalae</taxon>
        <taxon>asterids</taxon>
        <taxon>lamiids</taxon>
        <taxon>Solanales</taxon>
        <taxon>Solanaceae</taxon>
        <taxon>Solanoideae</taxon>
        <taxon>Solaneae</taxon>
        <taxon>Solanum</taxon>
    </lineage>
</organism>
<keyword evidence="2" id="KW-1185">Reference proteome</keyword>
<name>A0A9J5XPY7_SOLCO</name>
<reference evidence="1 2" key="1">
    <citation type="submission" date="2020-09" db="EMBL/GenBank/DDBJ databases">
        <title>De no assembly of potato wild relative species, Solanum commersonii.</title>
        <authorList>
            <person name="Cho K."/>
        </authorList>
    </citation>
    <scope>NUCLEOTIDE SEQUENCE [LARGE SCALE GENOMIC DNA]</scope>
    <source>
        <strain evidence="1">LZ3.2</strain>
        <tissue evidence="1">Leaf</tissue>
    </source>
</reference>
<evidence type="ECO:0000313" key="2">
    <source>
        <dbReference type="Proteomes" id="UP000824120"/>
    </source>
</evidence>
<evidence type="ECO:0000313" key="1">
    <source>
        <dbReference type="EMBL" id="KAG5589858.1"/>
    </source>
</evidence>
<protein>
    <submittedName>
        <fullName evidence="1">Uncharacterized protein</fullName>
    </submittedName>
</protein>
<gene>
    <name evidence="1" type="ORF">H5410_040372</name>
</gene>
<sequence length="71" mass="8387">MVILDESVLIKRQRSFHFSILILQCSNNLHSEPEGARKYLERSNFLEELSMIVKVFNLELDLRIARTKEHS</sequence>
<comment type="caution">
    <text evidence="1">The sequence shown here is derived from an EMBL/GenBank/DDBJ whole genome shotgun (WGS) entry which is preliminary data.</text>
</comment>
<accession>A0A9J5XPY7</accession>
<proteinExistence type="predicted"/>
<dbReference type="AlphaFoldDB" id="A0A9J5XPY7"/>
<dbReference type="Proteomes" id="UP000824120">
    <property type="component" value="Chromosome 8"/>
</dbReference>